<sequence length="107" mass="11892">MVSGCFTVSMAQKSWEVSPFIFSSLDRSICSYPNPSEGDLRRGNTFTSFHFRSILLPSLYPSFRDVLAFFAAFLDTRQKSKGITPACCHSPVRPSLAISSPQLKCFA</sequence>
<accession>A0ABU7BRK3</accession>
<dbReference type="EMBL" id="JAHUTI010061121">
    <property type="protein sequence ID" value="MED6252254.1"/>
    <property type="molecule type" value="Genomic_DNA"/>
</dbReference>
<reference evidence="1 2" key="1">
    <citation type="submission" date="2021-07" db="EMBL/GenBank/DDBJ databases">
        <authorList>
            <person name="Palmer J.M."/>
        </authorList>
    </citation>
    <scope>NUCLEOTIDE SEQUENCE [LARGE SCALE GENOMIC DNA]</scope>
    <source>
        <strain evidence="1 2">AT_MEX2019</strain>
        <tissue evidence="1">Muscle</tissue>
    </source>
</reference>
<evidence type="ECO:0000313" key="1">
    <source>
        <dbReference type="EMBL" id="MED6252254.1"/>
    </source>
</evidence>
<name>A0ABU7BRK3_9TELE</name>
<organism evidence="1 2">
    <name type="scientific">Ataeniobius toweri</name>
    <dbReference type="NCBI Taxonomy" id="208326"/>
    <lineage>
        <taxon>Eukaryota</taxon>
        <taxon>Metazoa</taxon>
        <taxon>Chordata</taxon>
        <taxon>Craniata</taxon>
        <taxon>Vertebrata</taxon>
        <taxon>Euteleostomi</taxon>
        <taxon>Actinopterygii</taxon>
        <taxon>Neopterygii</taxon>
        <taxon>Teleostei</taxon>
        <taxon>Neoteleostei</taxon>
        <taxon>Acanthomorphata</taxon>
        <taxon>Ovalentaria</taxon>
        <taxon>Atherinomorphae</taxon>
        <taxon>Cyprinodontiformes</taxon>
        <taxon>Goodeidae</taxon>
        <taxon>Ataeniobius</taxon>
    </lineage>
</organism>
<comment type="caution">
    <text evidence="1">The sequence shown here is derived from an EMBL/GenBank/DDBJ whole genome shotgun (WGS) entry which is preliminary data.</text>
</comment>
<gene>
    <name evidence="1" type="ORF">ATANTOWER_009170</name>
</gene>
<proteinExistence type="predicted"/>
<dbReference type="Proteomes" id="UP001345963">
    <property type="component" value="Unassembled WGS sequence"/>
</dbReference>
<evidence type="ECO:0000313" key="2">
    <source>
        <dbReference type="Proteomes" id="UP001345963"/>
    </source>
</evidence>
<keyword evidence="2" id="KW-1185">Reference proteome</keyword>
<protein>
    <submittedName>
        <fullName evidence="1">Uncharacterized protein</fullName>
    </submittedName>
</protein>